<dbReference type="Gene3D" id="3.40.50.150">
    <property type="entry name" value="Vaccinia Virus protein VP39"/>
    <property type="match status" value="1"/>
</dbReference>
<proteinExistence type="predicted"/>
<comment type="caution">
    <text evidence="2">The sequence shown here is derived from an EMBL/GenBank/DDBJ whole genome shotgun (WGS) entry which is preliminary data.</text>
</comment>
<dbReference type="Proteomes" id="UP000604046">
    <property type="component" value="Unassembled WGS sequence"/>
</dbReference>
<dbReference type="GO" id="GO:0008171">
    <property type="term" value="F:O-methyltransferase activity"/>
    <property type="evidence" value="ECO:0007669"/>
    <property type="project" value="TreeGrafter"/>
</dbReference>
<dbReference type="OrthoDB" id="438498at2759"/>
<feature type="compositionally biased region" description="Low complexity" evidence="1">
    <location>
        <begin position="328"/>
        <end position="344"/>
    </location>
</feature>
<accession>A0A812VGC0</accession>
<feature type="region of interest" description="Disordered" evidence="1">
    <location>
        <begin position="328"/>
        <end position="347"/>
    </location>
</feature>
<dbReference type="EMBL" id="CAJNDS010002843">
    <property type="protein sequence ID" value="CAE7616074.1"/>
    <property type="molecule type" value="Genomic_DNA"/>
</dbReference>
<keyword evidence="3" id="KW-1185">Reference proteome</keyword>
<feature type="region of interest" description="Disordered" evidence="1">
    <location>
        <begin position="186"/>
        <end position="217"/>
    </location>
</feature>
<dbReference type="PANTHER" id="PTHR43836">
    <property type="entry name" value="CATECHOL O-METHYLTRANSFERASE 1-RELATED"/>
    <property type="match status" value="1"/>
</dbReference>
<organism evidence="2 3">
    <name type="scientific">Symbiodinium natans</name>
    <dbReference type="NCBI Taxonomy" id="878477"/>
    <lineage>
        <taxon>Eukaryota</taxon>
        <taxon>Sar</taxon>
        <taxon>Alveolata</taxon>
        <taxon>Dinophyceae</taxon>
        <taxon>Suessiales</taxon>
        <taxon>Symbiodiniaceae</taxon>
        <taxon>Symbiodinium</taxon>
    </lineage>
</organism>
<evidence type="ECO:0000313" key="2">
    <source>
        <dbReference type="EMBL" id="CAE7616074.1"/>
    </source>
</evidence>
<evidence type="ECO:0000313" key="3">
    <source>
        <dbReference type="Proteomes" id="UP000604046"/>
    </source>
</evidence>
<reference evidence="2" key="1">
    <citation type="submission" date="2021-02" db="EMBL/GenBank/DDBJ databases">
        <authorList>
            <person name="Dougan E. K."/>
            <person name="Rhodes N."/>
            <person name="Thang M."/>
            <person name="Chan C."/>
        </authorList>
    </citation>
    <scope>NUCLEOTIDE SEQUENCE</scope>
</reference>
<gene>
    <name evidence="2" type="primary">PGC</name>
    <name evidence="2" type="ORF">SNAT2548_LOCUS35023</name>
</gene>
<dbReference type="PANTHER" id="PTHR43836:SF2">
    <property type="entry name" value="CATECHOL O-METHYLTRANSFERASE 1-RELATED"/>
    <property type="match status" value="1"/>
</dbReference>
<name>A0A812VGC0_9DINO</name>
<dbReference type="InterPro" id="IPR029063">
    <property type="entry name" value="SAM-dependent_MTases_sf"/>
</dbReference>
<evidence type="ECO:0000256" key="1">
    <source>
        <dbReference type="SAM" id="MobiDB-lite"/>
    </source>
</evidence>
<dbReference type="AlphaFoldDB" id="A0A812VGC0"/>
<protein>
    <submittedName>
        <fullName evidence="2">PGC protein</fullName>
    </submittedName>
</protein>
<sequence length="396" mass="44341">MVFMDHRGTLFHDDLQSFEEMKLLQDGCRVLADNTLKPGAPLFLWHVSRSPSFTTDLVVVPEFGLGHQVLQDWVAVSCYDLHHAGSSSPPPPHAIAELSERCDALRRRSLAGGLTSEDWAKHAEEMESGLSALGIEATVASGERHPHKDLLSAHFKWRCRASAEHVSRTAFKLHYRRTFLDTDEEPWHSPRLRPASCPPNRAQRDAEEEEESESQKHYLDRVVREASQFLPRFSRGSVGHPEVCRRPCVYLATGHCAHREACLYCHAEHDGPRARPDKKQRALLQGLMDHEVVDIVLPHLQARAEMPELQGKAYQLLFLVEGLQPLMSPSGSSSSPTSSPSVSPMADGKLKSLNKTLQRMTFSSLVTLMCESFAEGNFRDQLLQSLEDVRAQCANA</sequence>